<dbReference type="Proteomes" id="UP000630887">
    <property type="component" value="Unassembled WGS sequence"/>
</dbReference>
<evidence type="ECO:0000256" key="1">
    <source>
        <dbReference type="SAM" id="MobiDB-lite"/>
    </source>
</evidence>
<keyword evidence="4" id="KW-1185">Reference proteome</keyword>
<evidence type="ECO:0000313" key="3">
    <source>
        <dbReference type="EMBL" id="GIG07954.1"/>
    </source>
</evidence>
<protein>
    <submittedName>
        <fullName evidence="3">Uncharacterized protein</fullName>
    </submittedName>
</protein>
<keyword evidence="2" id="KW-0472">Membrane</keyword>
<reference evidence="3 4" key="1">
    <citation type="submission" date="2021-01" db="EMBL/GenBank/DDBJ databases">
        <title>Whole genome shotgun sequence of Catellatospora coxensis NBRC 107359.</title>
        <authorList>
            <person name="Komaki H."/>
            <person name="Tamura T."/>
        </authorList>
    </citation>
    <scope>NUCLEOTIDE SEQUENCE [LARGE SCALE GENOMIC DNA]</scope>
    <source>
        <strain evidence="3 4">NBRC 107359</strain>
    </source>
</reference>
<evidence type="ECO:0000313" key="4">
    <source>
        <dbReference type="Proteomes" id="UP000630887"/>
    </source>
</evidence>
<gene>
    <name evidence="3" type="ORF">Cco03nite_46540</name>
</gene>
<dbReference type="EMBL" id="BONI01000041">
    <property type="protein sequence ID" value="GIG07954.1"/>
    <property type="molecule type" value="Genomic_DNA"/>
</dbReference>
<keyword evidence="2" id="KW-0812">Transmembrane</keyword>
<name>A0A8J3P8X8_9ACTN</name>
<comment type="caution">
    <text evidence="3">The sequence shown here is derived from an EMBL/GenBank/DDBJ whole genome shotgun (WGS) entry which is preliminary data.</text>
</comment>
<evidence type="ECO:0000256" key="2">
    <source>
        <dbReference type="SAM" id="Phobius"/>
    </source>
</evidence>
<sequence length="110" mass="10951">MADPQAPVDDSSTGASAFTPAPADPAAAAEPAAAHAGTGEPGAVITLDREDTAAPEQPPARPRSVRVLVAAAVAVALLLGVGGYAVYRFVFGDGRRAEEFTPASMSTGTC</sequence>
<feature type="transmembrane region" description="Helical" evidence="2">
    <location>
        <begin position="67"/>
        <end position="87"/>
    </location>
</feature>
<organism evidence="3 4">
    <name type="scientific">Catellatospora coxensis</name>
    <dbReference type="NCBI Taxonomy" id="310354"/>
    <lineage>
        <taxon>Bacteria</taxon>
        <taxon>Bacillati</taxon>
        <taxon>Actinomycetota</taxon>
        <taxon>Actinomycetes</taxon>
        <taxon>Micromonosporales</taxon>
        <taxon>Micromonosporaceae</taxon>
        <taxon>Catellatospora</taxon>
    </lineage>
</organism>
<dbReference type="AlphaFoldDB" id="A0A8J3P8X8"/>
<feature type="region of interest" description="Disordered" evidence="1">
    <location>
        <begin position="1"/>
        <end position="63"/>
    </location>
</feature>
<dbReference type="RefSeq" id="WP_203694291.1">
    <property type="nucleotide sequence ID" value="NZ_BAAALC010000032.1"/>
</dbReference>
<accession>A0A8J3P8X8</accession>
<proteinExistence type="predicted"/>
<feature type="compositionally biased region" description="Low complexity" evidence="1">
    <location>
        <begin position="15"/>
        <end position="43"/>
    </location>
</feature>
<keyword evidence="2" id="KW-1133">Transmembrane helix</keyword>